<proteinExistence type="predicted"/>
<dbReference type="PANTHER" id="PTHR33204:SF18">
    <property type="entry name" value="TRANSCRIPTIONAL REGULATORY PROTEIN"/>
    <property type="match status" value="1"/>
</dbReference>
<dbReference type="PANTHER" id="PTHR33204">
    <property type="entry name" value="TRANSCRIPTIONAL REGULATOR, MARR FAMILY"/>
    <property type="match status" value="1"/>
</dbReference>
<dbReference type="Gene3D" id="1.10.10.10">
    <property type="entry name" value="Winged helix-like DNA-binding domain superfamily/Winged helix DNA-binding domain"/>
    <property type="match status" value="1"/>
</dbReference>
<keyword evidence="2" id="KW-0238">DNA-binding</keyword>
<dbReference type="InterPro" id="IPR036390">
    <property type="entry name" value="WH_DNA-bd_sf"/>
</dbReference>
<dbReference type="RefSeq" id="WP_285759837.1">
    <property type="nucleotide sequence ID" value="NZ_BSQG01000004.1"/>
</dbReference>
<dbReference type="InterPro" id="IPR036388">
    <property type="entry name" value="WH-like_DNA-bd_sf"/>
</dbReference>
<dbReference type="PROSITE" id="PS51118">
    <property type="entry name" value="HTH_HXLR"/>
    <property type="match status" value="1"/>
</dbReference>
<dbReference type="InterPro" id="IPR036527">
    <property type="entry name" value="SCP2_sterol-bd_dom_sf"/>
</dbReference>
<dbReference type="EMBL" id="BSQG01000004">
    <property type="protein sequence ID" value="GLU48347.1"/>
    <property type="molecule type" value="Genomic_DNA"/>
</dbReference>
<evidence type="ECO:0000256" key="3">
    <source>
        <dbReference type="ARBA" id="ARBA00023163"/>
    </source>
</evidence>
<evidence type="ECO:0000256" key="4">
    <source>
        <dbReference type="SAM" id="MobiDB-lite"/>
    </source>
</evidence>
<keyword evidence="7" id="KW-1185">Reference proteome</keyword>
<sequence length="231" mass="24799">MPRRSYDQYCTAARALDAIGERWTLLVVRELLAGPRRYTDLHTDLPGVSTDVLAGRLKDMERDGLVHKRRLPKPANAQVYELTERGRSLLPVITALAAWGGPDLVERRSTDAVRAHWFAPVLLALFAGMAPDADATVEVVLDEGVFRLRLGQDPGYTHGPAQGTAEARVETDLSTLGALASGAMTWTGALTANRVRVIGDGPVADALRTPVDDRAPTGPPVARSSTAGSTR</sequence>
<feature type="region of interest" description="Disordered" evidence="4">
    <location>
        <begin position="206"/>
        <end position="231"/>
    </location>
</feature>
<dbReference type="GO" id="GO:0003677">
    <property type="term" value="F:DNA binding"/>
    <property type="evidence" value="ECO:0007669"/>
    <property type="project" value="UniProtKB-KW"/>
</dbReference>
<keyword evidence="3" id="KW-0804">Transcription</keyword>
<dbReference type="Proteomes" id="UP001165092">
    <property type="component" value="Unassembled WGS sequence"/>
</dbReference>
<dbReference type="Pfam" id="PF01638">
    <property type="entry name" value="HxlR"/>
    <property type="match status" value="1"/>
</dbReference>
<dbReference type="SUPFAM" id="SSF46785">
    <property type="entry name" value="Winged helix' DNA-binding domain"/>
    <property type="match status" value="1"/>
</dbReference>
<reference evidence="6" key="1">
    <citation type="submission" date="2023-02" db="EMBL/GenBank/DDBJ databases">
        <title>Nocardiopsis ansamitocini NBRC 112285.</title>
        <authorList>
            <person name="Ichikawa N."/>
            <person name="Sato H."/>
            <person name="Tonouchi N."/>
        </authorList>
    </citation>
    <scope>NUCLEOTIDE SEQUENCE</scope>
    <source>
        <strain evidence="6">NBRC 112285</strain>
    </source>
</reference>
<evidence type="ECO:0000256" key="1">
    <source>
        <dbReference type="ARBA" id="ARBA00023015"/>
    </source>
</evidence>
<protein>
    <submittedName>
        <fullName evidence="6">Transcriptional regulator</fullName>
    </submittedName>
</protein>
<evidence type="ECO:0000313" key="7">
    <source>
        <dbReference type="Proteomes" id="UP001165092"/>
    </source>
</evidence>
<evidence type="ECO:0000259" key="5">
    <source>
        <dbReference type="PROSITE" id="PS51118"/>
    </source>
</evidence>
<dbReference type="InterPro" id="IPR002577">
    <property type="entry name" value="HTH_HxlR"/>
</dbReference>
<name>A0A9W6UJ42_9ACTN</name>
<dbReference type="SUPFAM" id="SSF55718">
    <property type="entry name" value="SCP-like"/>
    <property type="match status" value="1"/>
</dbReference>
<dbReference type="AlphaFoldDB" id="A0A9W6UJ42"/>
<feature type="domain" description="HTH hxlR-type" evidence="5">
    <location>
        <begin position="10"/>
        <end position="108"/>
    </location>
</feature>
<evidence type="ECO:0000313" key="6">
    <source>
        <dbReference type="EMBL" id="GLU48347.1"/>
    </source>
</evidence>
<comment type="caution">
    <text evidence="6">The sequence shown here is derived from an EMBL/GenBank/DDBJ whole genome shotgun (WGS) entry which is preliminary data.</text>
</comment>
<organism evidence="6 7">
    <name type="scientific">Nocardiopsis ansamitocini</name>
    <dbReference type="NCBI Taxonomy" id="1670832"/>
    <lineage>
        <taxon>Bacteria</taxon>
        <taxon>Bacillati</taxon>
        <taxon>Actinomycetota</taxon>
        <taxon>Actinomycetes</taxon>
        <taxon>Streptosporangiales</taxon>
        <taxon>Nocardiopsidaceae</taxon>
        <taxon>Nocardiopsis</taxon>
    </lineage>
</organism>
<accession>A0A9W6UJ42</accession>
<evidence type="ECO:0000256" key="2">
    <source>
        <dbReference type="ARBA" id="ARBA00023125"/>
    </source>
</evidence>
<gene>
    <name evidence="6" type="ORF">Nans01_26980</name>
</gene>
<keyword evidence="1" id="KW-0805">Transcription regulation</keyword>